<sequence>MGDTTMTDPPTYPQPAVELADFVEEYLYGCSPAPGCGVCAALAKELAVARAAREYSRAYDAAAEIRNHPHAPARAER</sequence>
<name>A0A387HHR0_9ACTN</name>
<evidence type="ECO:0000313" key="2">
    <source>
        <dbReference type="Proteomes" id="UP000271554"/>
    </source>
</evidence>
<dbReference type="Proteomes" id="UP000271554">
    <property type="component" value="Chromosome"/>
</dbReference>
<protein>
    <submittedName>
        <fullName evidence="1">Uncharacterized protein</fullName>
    </submittedName>
</protein>
<dbReference type="EMBL" id="CP032698">
    <property type="protein sequence ID" value="AYG80342.1"/>
    <property type="molecule type" value="Genomic_DNA"/>
</dbReference>
<keyword evidence="2" id="KW-1185">Reference proteome</keyword>
<gene>
    <name evidence="1" type="ORF">DWB77_02473</name>
</gene>
<dbReference type="AlphaFoldDB" id="A0A387HHR0"/>
<proteinExistence type="predicted"/>
<evidence type="ECO:0000313" key="1">
    <source>
        <dbReference type="EMBL" id="AYG80342.1"/>
    </source>
</evidence>
<accession>A0A387HHR0</accession>
<dbReference type="KEGG" id="shun:DWB77_02473"/>
<organism evidence="1 2">
    <name type="scientific">Streptomyces hundungensis</name>
    <dbReference type="NCBI Taxonomy" id="1077946"/>
    <lineage>
        <taxon>Bacteria</taxon>
        <taxon>Bacillati</taxon>
        <taxon>Actinomycetota</taxon>
        <taxon>Actinomycetes</taxon>
        <taxon>Kitasatosporales</taxon>
        <taxon>Streptomycetaceae</taxon>
        <taxon>Streptomyces</taxon>
    </lineage>
</organism>
<reference evidence="1 2" key="1">
    <citation type="submission" date="2018-10" db="EMBL/GenBank/DDBJ databases">
        <title>Relationship between Morphology and Antimicrobial Activity in Streptomyces.</title>
        <authorList>
            <person name="Kang H.J."/>
            <person name="Kim S.B."/>
        </authorList>
    </citation>
    <scope>NUCLEOTIDE SEQUENCE [LARGE SCALE GENOMIC DNA]</scope>
    <source>
        <strain evidence="1 2">BH38</strain>
    </source>
</reference>